<name>A0ACB8ST94_9AGAM</name>
<keyword evidence="2" id="KW-1185">Reference proteome</keyword>
<accession>A0ACB8ST94</accession>
<reference evidence="1" key="2">
    <citation type="journal article" date="2022" name="New Phytol.">
        <title>Evolutionary transition to the ectomycorrhizal habit in the genomes of a hyperdiverse lineage of mushroom-forming fungi.</title>
        <authorList>
            <person name="Looney B."/>
            <person name="Miyauchi S."/>
            <person name="Morin E."/>
            <person name="Drula E."/>
            <person name="Courty P.E."/>
            <person name="Kohler A."/>
            <person name="Kuo A."/>
            <person name="LaButti K."/>
            <person name="Pangilinan J."/>
            <person name="Lipzen A."/>
            <person name="Riley R."/>
            <person name="Andreopoulos W."/>
            <person name="He G."/>
            <person name="Johnson J."/>
            <person name="Nolan M."/>
            <person name="Tritt A."/>
            <person name="Barry K.W."/>
            <person name="Grigoriev I.V."/>
            <person name="Nagy L.G."/>
            <person name="Hibbett D."/>
            <person name="Henrissat B."/>
            <person name="Matheny P.B."/>
            <person name="Labbe J."/>
            <person name="Martin F.M."/>
        </authorList>
    </citation>
    <scope>NUCLEOTIDE SEQUENCE</scope>
    <source>
        <strain evidence="1">HHB10654</strain>
    </source>
</reference>
<gene>
    <name evidence="1" type="ORF">BV25DRAFT_1840662</name>
</gene>
<proteinExistence type="predicted"/>
<comment type="caution">
    <text evidence="1">The sequence shown here is derived from an EMBL/GenBank/DDBJ whole genome shotgun (WGS) entry which is preliminary data.</text>
</comment>
<evidence type="ECO:0000313" key="1">
    <source>
        <dbReference type="EMBL" id="KAI0059011.1"/>
    </source>
</evidence>
<evidence type="ECO:0000313" key="2">
    <source>
        <dbReference type="Proteomes" id="UP000814140"/>
    </source>
</evidence>
<reference evidence="1" key="1">
    <citation type="submission" date="2021-03" db="EMBL/GenBank/DDBJ databases">
        <authorList>
            <consortium name="DOE Joint Genome Institute"/>
            <person name="Ahrendt S."/>
            <person name="Looney B.P."/>
            <person name="Miyauchi S."/>
            <person name="Morin E."/>
            <person name="Drula E."/>
            <person name="Courty P.E."/>
            <person name="Chicoki N."/>
            <person name="Fauchery L."/>
            <person name="Kohler A."/>
            <person name="Kuo A."/>
            <person name="Labutti K."/>
            <person name="Pangilinan J."/>
            <person name="Lipzen A."/>
            <person name="Riley R."/>
            <person name="Andreopoulos W."/>
            <person name="He G."/>
            <person name="Johnson J."/>
            <person name="Barry K.W."/>
            <person name="Grigoriev I.V."/>
            <person name="Nagy L."/>
            <person name="Hibbett D."/>
            <person name="Henrissat B."/>
            <person name="Matheny P.B."/>
            <person name="Labbe J."/>
            <person name="Martin F."/>
        </authorList>
    </citation>
    <scope>NUCLEOTIDE SEQUENCE</scope>
    <source>
        <strain evidence="1">HHB10654</strain>
    </source>
</reference>
<dbReference type="Proteomes" id="UP000814140">
    <property type="component" value="Unassembled WGS sequence"/>
</dbReference>
<sequence length="565" mass="62322">METTSPAQTATSAFANPRTRRPYTFSEVDSINTPHYGLSRAPESGARAILRSGIHADNRHQSPVAGGSLHQAFMDLHQEAEEMGGTTNTHAIMVSQTLADVLDGRMKIYDRKSKITMLDRIDGGFSMFLHVPGFVPGTHLDGQDGLTVDGYFPPGEVRSHRGLYEDPILQITRLFHDNIAVNHLQTNARYCTESGVQGALFPEVHSTFNALEPQPAISAMPILIPIHPRSSHYRLSFSTANAYPKALECSHTLGCTPTLTSDGPIHSCPQDHLQTDIVDDLSQSTSEELDGLSHETYTEAMPTPFPPSSPLQGRRKPRKASAFTHPTDPEFGKSKDTFRNLEAGYSYLMIEGRTILKKTSGELIFERMGTQPTKNRLRRRSKSSPAMPASRSLSVLETQQASPHSNKSASEMDAVQFGPSISIREPIEPESGQAATAKDLKGEDNNLRRSVQFKVVDPVRVSALSCVVKMIVYVLLLSLIVILIAVDTWMTDGLRLSHVYLLWNSYLPPVPATGMVSNGSAPKQATELLIRHPETETINLESSRKSLEWPTLLSRDALLERIPER</sequence>
<protein>
    <submittedName>
        <fullName evidence="1">Uncharacterized protein</fullName>
    </submittedName>
</protein>
<dbReference type="EMBL" id="MU277230">
    <property type="protein sequence ID" value="KAI0059011.1"/>
    <property type="molecule type" value="Genomic_DNA"/>
</dbReference>
<organism evidence="1 2">
    <name type="scientific">Artomyces pyxidatus</name>
    <dbReference type="NCBI Taxonomy" id="48021"/>
    <lineage>
        <taxon>Eukaryota</taxon>
        <taxon>Fungi</taxon>
        <taxon>Dikarya</taxon>
        <taxon>Basidiomycota</taxon>
        <taxon>Agaricomycotina</taxon>
        <taxon>Agaricomycetes</taxon>
        <taxon>Russulales</taxon>
        <taxon>Auriscalpiaceae</taxon>
        <taxon>Artomyces</taxon>
    </lineage>
</organism>